<dbReference type="CDD" id="cd06464">
    <property type="entry name" value="ACD_sHsps-like"/>
    <property type="match status" value="1"/>
</dbReference>
<dbReference type="InterPro" id="IPR008978">
    <property type="entry name" value="HSP20-like_chaperone"/>
</dbReference>
<dbReference type="Proteomes" id="UP000050786">
    <property type="component" value="Unassembled WGS sequence"/>
</dbReference>
<dbReference type="Gene3D" id="2.60.40.790">
    <property type="match status" value="1"/>
</dbReference>
<dbReference type="EMBL" id="CYPS01000057">
    <property type="protein sequence ID" value="CUH44701.1"/>
    <property type="molecule type" value="Genomic_DNA"/>
</dbReference>
<dbReference type="SUPFAM" id="SSF49764">
    <property type="entry name" value="HSP20-like chaperones"/>
    <property type="match status" value="1"/>
</dbReference>
<dbReference type="PROSITE" id="PS01031">
    <property type="entry name" value="SHSP"/>
    <property type="match status" value="1"/>
</dbReference>
<dbReference type="PANTHER" id="PTHR11527">
    <property type="entry name" value="HEAT-SHOCK PROTEIN 20 FAMILY MEMBER"/>
    <property type="match status" value="1"/>
</dbReference>
<organism evidence="4 5">
    <name type="scientific">Ruegeria atlantica</name>
    <dbReference type="NCBI Taxonomy" id="81569"/>
    <lineage>
        <taxon>Bacteria</taxon>
        <taxon>Pseudomonadati</taxon>
        <taxon>Pseudomonadota</taxon>
        <taxon>Alphaproteobacteria</taxon>
        <taxon>Rhodobacterales</taxon>
        <taxon>Roseobacteraceae</taxon>
        <taxon>Ruegeria</taxon>
    </lineage>
</organism>
<evidence type="ECO:0000313" key="4">
    <source>
        <dbReference type="EMBL" id="CUH44701.1"/>
    </source>
</evidence>
<name>A0A0P1E739_9RHOB</name>
<keyword evidence="5" id="KW-1185">Reference proteome</keyword>
<evidence type="ECO:0000256" key="1">
    <source>
        <dbReference type="PROSITE-ProRule" id="PRU00285"/>
    </source>
</evidence>
<accession>A0A0P1E739</accession>
<evidence type="ECO:0000259" key="3">
    <source>
        <dbReference type="PROSITE" id="PS01031"/>
    </source>
</evidence>
<proteinExistence type="inferred from homology"/>
<evidence type="ECO:0000256" key="2">
    <source>
        <dbReference type="RuleBase" id="RU003616"/>
    </source>
</evidence>
<gene>
    <name evidence="4" type="primary">hspA</name>
    <name evidence="4" type="ORF">RUM4293_03607</name>
</gene>
<dbReference type="InterPro" id="IPR002068">
    <property type="entry name" value="A-crystallin/Hsp20_dom"/>
</dbReference>
<comment type="similarity">
    <text evidence="1 2">Belongs to the small heat shock protein (HSP20) family.</text>
</comment>
<dbReference type="InterPro" id="IPR031107">
    <property type="entry name" value="Small_HSP"/>
</dbReference>
<reference evidence="5" key="1">
    <citation type="submission" date="2015-09" db="EMBL/GenBank/DDBJ databases">
        <authorList>
            <person name="Rodrigo-Torres L."/>
            <person name="Arahal D.R."/>
        </authorList>
    </citation>
    <scope>NUCLEOTIDE SEQUENCE [LARGE SCALE GENOMIC DNA]</scope>
    <source>
        <strain evidence="5">CECT 4293</strain>
    </source>
</reference>
<feature type="domain" description="SHSP" evidence="3">
    <location>
        <begin position="55"/>
        <end position="167"/>
    </location>
</feature>
<protein>
    <submittedName>
        <fullName evidence="4">Spore protein SP21</fullName>
    </submittedName>
</protein>
<sequence>MLEDKKSPQLFTGTHPLSDNFRREMETLMSRFLGGGSPFLPMETAAQRTGFPSLDMTGAISPAIDVQETDSAIVLTAELPGLEEDDVEIEIKDRRLILRGQKKIAHDETGDLRVSERSYGSFSRAMSLPDTVEIDKISATFDKGVLHIEMPKTEPQDPSRKIKVSSK</sequence>
<dbReference type="AlphaFoldDB" id="A0A0P1E739"/>
<dbReference type="Pfam" id="PF00011">
    <property type="entry name" value="HSP20"/>
    <property type="match status" value="1"/>
</dbReference>
<evidence type="ECO:0000313" key="5">
    <source>
        <dbReference type="Proteomes" id="UP000050786"/>
    </source>
</evidence>